<protein>
    <recommendedName>
        <fullName evidence="4">Large ribosomal subunit protein uL3m</fullName>
    </recommendedName>
</protein>
<evidence type="ECO:0000313" key="5">
    <source>
        <dbReference type="EMBL" id="KAL2265412.1"/>
    </source>
</evidence>
<dbReference type="InterPro" id="IPR000597">
    <property type="entry name" value="Ribosomal_uL3"/>
</dbReference>
<dbReference type="InterPro" id="IPR009000">
    <property type="entry name" value="Transl_B-barrel_sf"/>
</dbReference>
<dbReference type="Gene3D" id="3.30.160.810">
    <property type="match status" value="1"/>
</dbReference>
<evidence type="ECO:0000256" key="3">
    <source>
        <dbReference type="ARBA" id="ARBA00023274"/>
    </source>
</evidence>
<gene>
    <name evidence="5" type="ORF">VTJ83DRAFT_6512</name>
</gene>
<dbReference type="EMBL" id="JAZGUE010000006">
    <property type="protein sequence ID" value="KAL2265412.1"/>
    <property type="molecule type" value="Genomic_DNA"/>
</dbReference>
<evidence type="ECO:0000313" key="6">
    <source>
        <dbReference type="Proteomes" id="UP001600064"/>
    </source>
</evidence>
<dbReference type="PANTHER" id="PTHR11229:SF8">
    <property type="entry name" value="LARGE RIBOSOMAL SUBUNIT PROTEIN UL3M"/>
    <property type="match status" value="1"/>
</dbReference>
<keyword evidence="2" id="KW-0689">Ribosomal protein</keyword>
<dbReference type="NCBIfam" id="TIGR03625">
    <property type="entry name" value="L3_bact"/>
    <property type="match status" value="1"/>
</dbReference>
<dbReference type="Gene3D" id="2.40.30.10">
    <property type="entry name" value="Translation factors"/>
    <property type="match status" value="1"/>
</dbReference>
<comment type="caution">
    <text evidence="5">The sequence shown here is derived from an EMBL/GenBank/DDBJ whole genome shotgun (WGS) entry which is preliminary data.</text>
</comment>
<dbReference type="RefSeq" id="XP_070864139.1">
    <property type="nucleotide sequence ID" value="XM_071013232.1"/>
</dbReference>
<evidence type="ECO:0000256" key="1">
    <source>
        <dbReference type="ARBA" id="ARBA00006540"/>
    </source>
</evidence>
<keyword evidence="6" id="KW-1185">Reference proteome</keyword>
<proteinExistence type="inferred from homology"/>
<organism evidence="5 6">
    <name type="scientific">Remersonia thermophila</name>
    <dbReference type="NCBI Taxonomy" id="72144"/>
    <lineage>
        <taxon>Eukaryota</taxon>
        <taxon>Fungi</taxon>
        <taxon>Dikarya</taxon>
        <taxon>Ascomycota</taxon>
        <taxon>Pezizomycotina</taxon>
        <taxon>Sordariomycetes</taxon>
        <taxon>Sordariomycetidae</taxon>
        <taxon>Sordariales</taxon>
        <taxon>Sordariales incertae sedis</taxon>
        <taxon>Remersonia</taxon>
    </lineage>
</organism>
<evidence type="ECO:0000256" key="4">
    <source>
        <dbReference type="ARBA" id="ARBA00035209"/>
    </source>
</evidence>
<dbReference type="Pfam" id="PF00297">
    <property type="entry name" value="Ribosomal_L3"/>
    <property type="match status" value="1"/>
</dbReference>
<accession>A0ABR4D772</accession>
<dbReference type="SUPFAM" id="SSF50447">
    <property type="entry name" value="Translation proteins"/>
    <property type="match status" value="1"/>
</dbReference>
<comment type="similarity">
    <text evidence="1">Belongs to the universal ribosomal protein uL3 family.</text>
</comment>
<reference evidence="5 6" key="1">
    <citation type="journal article" date="2024" name="Commun. Biol.">
        <title>Comparative genomic analysis of thermophilic fungi reveals convergent evolutionary adaptations and gene losses.</title>
        <authorList>
            <person name="Steindorff A.S."/>
            <person name="Aguilar-Pontes M.V."/>
            <person name="Robinson A.J."/>
            <person name="Andreopoulos B."/>
            <person name="LaButti K."/>
            <person name="Kuo A."/>
            <person name="Mondo S."/>
            <person name="Riley R."/>
            <person name="Otillar R."/>
            <person name="Haridas S."/>
            <person name="Lipzen A."/>
            <person name="Grimwood J."/>
            <person name="Schmutz J."/>
            <person name="Clum A."/>
            <person name="Reid I.D."/>
            <person name="Moisan M.C."/>
            <person name="Butler G."/>
            <person name="Nguyen T.T.M."/>
            <person name="Dewar K."/>
            <person name="Conant G."/>
            <person name="Drula E."/>
            <person name="Henrissat B."/>
            <person name="Hansel C."/>
            <person name="Singer S."/>
            <person name="Hutchinson M.I."/>
            <person name="de Vries R.P."/>
            <person name="Natvig D.O."/>
            <person name="Powell A.J."/>
            <person name="Tsang A."/>
            <person name="Grigoriev I.V."/>
        </authorList>
    </citation>
    <scope>NUCLEOTIDE SEQUENCE [LARGE SCALE GENOMIC DNA]</scope>
    <source>
        <strain evidence="5 6">ATCC 22073</strain>
    </source>
</reference>
<dbReference type="Proteomes" id="UP001600064">
    <property type="component" value="Unassembled WGS sequence"/>
</dbReference>
<evidence type="ECO:0000256" key="2">
    <source>
        <dbReference type="ARBA" id="ARBA00022980"/>
    </source>
</evidence>
<dbReference type="GeneID" id="98127876"/>
<sequence length="396" mass="42813">MAPRLPARCWRQLSSPSALSPSSSLLSKTCRLPAPTPVTLSAPAASTYLSTASARCARTGWSTLPPRTAKPYRFNQVTSGLPAPTTGPAAALKRKERTTPVRAGVLAVKKGMTVFMGKRGARIPCTVLQLDRVQTVFNKTRSKHGYWAVQVGMGERHPDNVGAPLLGYFEAKGIPPKQVLAEFRVRDESGLLPVGVQLQPDWFQVGQRVDVRSNSRGQGFAGGMKRHGFAGQEKSHGNSLNHRTIGSVGPSQGSGSRVLPGKKMPGRMGNQRVTVQNLPVLLVDNDLGIVVVKGCVAGPKGCIVRIQDACKKEPPARDFVQQARQRLEERFPDAEAHLQAARERHLELKAARRDKRIAELLEGGLTVPQSQADEIEQILAAAEEEDKGGRNAEVMA</sequence>
<name>A0ABR4D772_9PEZI</name>
<dbReference type="InterPro" id="IPR019927">
    <property type="entry name" value="Ribosomal_uL3_bac/org-type"/>
</dbReference>
<keyword evidence="3" id="KW-0687">Ribonucleoprotein</keyword>
<dbReference type="PANTHER" id="PTHR11229">
    <property type="entry name" value="50S RIBOSOMAL PROTEIN L3"/>
    <property type="match status" value="1"/>
</dbReference>